<dbReference type="Gene3D" id="3.40.630.30">
    <property type="match status" value="1"/>
</dbReference>
<accession>A0A4P9VKZ1</accession>
<evidence type="ECO:0000259" key="4">
    <source>
        <dbReference type="PROSITE" id="PS51186"/>
    </source>
</evidence>
<proteinExistence type="inferred from homology"/>
<sequence length="164" mass="18408">MSHNNQSLNIRPATSDDIPTILTFIKNLAKYEKLIHTVVATEDKLRATLFGEQPAAEVIIAFLDDEPAGFALYFSSYSTFLAQPGMYLEDLYVNESLRGHGIGKALLHQLAQIAKARNYGRLEWSVLNWNQPAINFYESIGATPQDEWTVYRLTGDALSQLAEK</sequence>
<dbReference type="Proteomes" id="UP000257039">
    <property type="component" value="Unassembled WGS sequence"/>
</dbReference>
<evidence type="ECO:0000256" key="1">
    <source>
        <dbReference type="ARBA" id="ARBA00008694"/>
    </source>
</evidence>
<dbReference type="FunFam" id="3.40.630.30:FF:000064">
    <property type="entry name" value="GNAT family acetyltransferase"/>
    <property type="match status" value="1"/>
</dbReference>
<dbReference type="RefSeq" id="WP_094787162.1">
    <property type="nucleotide sequence ID" value="NZ_JAEVHG010000005.1"/>
</dbReference>
<dbReference type="PANTHER" id="PTHR10545">
    <property type="entry name" value="DIAMINE N-ACETYLTRANSFERASE"/>
    <property type="match status" value="1"/>
</dbReference>
<name>A0A4P9VKZ1_9GAMM</name>
<comment type="similarity">
    <text evidence="1">Belongs to the acetyltransferase family.</text>
</comment>
<gene>
    <name evidence="5" type="ORF">B9G39_11025</name>
</gene>
<keyword evidence="6" id="KW-1185">Reference proteome</keyword>
<dbReference type="CDD" id="cd04301">
    <property type="entry name" value="NAT_SF"/>
    <property type="match status" value="1"/>
</dbReference>
<evidence type="ECO:0000256" key="3">
    <source>
        <dbReference type="ARBA" id="ARBA00023315"/>
    </source>
</evidence>
<dbReference type="PROSITE" id="PS51186">
    <property type="entry name" value="GNAT"/>
    <property type="match status" value="1"/>
</dbReference>
<reference evidence="5 6" key="1">
    <citation type="submission" date="2017-04" db="EMBL/GenBank/DDBJ databases">
        <title>Draft genome sequence of Zooshikella ganghwensis VG4 isolated from Red Sea sediments.</title>
        <authorList>
            <person name="Rehman Z."/>
            <person name="Alam I."/>
            <person name="Kamau A."/>
            <person name="Bajic V."/>
            <person name="Leiknes T."/>
        </authorList>
    </citation>
    <scope>NUCLEOTIDE SEQUENCE [LARGE SCALE GENOMIC DNA]</scope>
    <source>
        <strain evidence="5 6">VG4</strain>
    </source>
</reference>
<evidence type="ECO:0000313" key="6">
    <source>
        <dbReference type="Proteomes" id="UP000257039"/>
    </source>
</evidence>
<dbReference type="Pfam" id="PF00583">
    <property type="entry name" value="Acetyltransf_1"/>
    <property type="match status" value="1"/>
</dbReference>
<dbReference type="InterPro" id="IPR000182">
    <property type="entry name" value="GNAT_dom"/>
</dbReference>
<dbReference type="InterPro" id="IPR016181">
    <property type="entry name" value="Acyl_CoA_acyltransferase"/>
</dbReference>
<keyword evidence="2 5" id="KW-0808">Transferase</keyword>
<dbReference type="SUPFAM" id="SSF55729">
    <property type="entry name" value="Acyl-CoA N-acyltransferases (Nat)"/>
    <property type="match status" value="1"/>
</dbReference>
<protein>
    <submittedName>
        <fullName evidence="5">GNAT family N-acetyltransferase</fullName>
    </submittedName>
</protein>
<dbReference type="PANTHER" id="PTHR10545:SF29">
    <property type="entry name" value="GH14572P-RELATED"/>
    <property type="match status" value="1"/>
</dbReference>
<dbReference type="AlphaFoldDB" id="A0A4P9VKZ1"/>
<organism evidence="5 6">
    <name type="scientific">Zooshikella ganghwensis</name>
    <dbReference type="NCBI Taxonomy" id="202772"/>
    <lineage>
        <taxon>Bacteria</taxon>
        <taxon>Pseudomonadati</taxon>
        <taxon>Pseudomonadota</taxon>
        <taxon>Gammaproteobacteria</taxon>
        <taxon>Oceanospirillales</taxon>
        <taxon>Zooshikellaceae</taxon>
        <taxon>Zooshikella</taxon>
    </lineage>
</organism>
<evidence type="ECO:0000256" key="2">
    <source>
        <dbReference type="ARBA" id="ARBA00022679"/>
    </source>
</evidence>
<dbReference type="GO" id="GO:0008080">
    <property type="term" value="F:N-acetyltransferase activity"/>
    <property type="evidence" value="ECO:0007669"/>
    <property type="project" value="UniProtKB-ARBA"/>
</dbReference>
<comment type="caution">
    <text evidence="5">The sequence shown here is derived from an EMBL/GenBank/DDBJ whole genome shotgun (WGS) entry which is preliminary data.</text>
</comment>
<dbReference type="EMBL" id="NDXW01000001">
    <property type="protein sequence ID" value="RDH43933.1"/>
    <property type="molecule type" value="Genomic_DNA"/>
</dbReference>
<evidence type="ECO:0000313" key="5">
    <source>
        <dbReference type="EMBL" id="RDH43933.1"/>
    </source>
</evidence>
<keyword evidence="3" id="KW-0012">Acyltransferase</keyword>
<feature type="domain" description="N-acetyltransferase" evidence="4">
    <location>
        <begin position="8"/>
        <end position="163"/>
    </location>
</feature>
<dbReference type="InterPro" id="IPR051016">
    <property type="entry name" value="Diverse_Substrate_AcTransf"/>
</dbReference>